<organism evidence="2 3">
    <name type="scientific">Diplocarpon coronariae</name>
    <dbReference type="NCBI Taxonomy" id="2795749"/>
    <lineage>
        <taxon>Eukaryota</taxon>
        <taxon>Fungi</taxon>
        <taxon>Dikarya</taxon>
        <taxon>Ascomycota</taxon>
        <taxon>Pezizomycotina</taxon>
        <taxon>Leotiomycetes</taxon>
        <taxon>Helotiales</taxon>
        <taxon>Drepanopezizaceae</taxon>
        <taxon>Diplocarpon</taxon>
    </lineage>
</organism>
<feature type="compositionally biased region" description="Basic and acidic residues" evidence="1">
    <location>
        <begin position="819"/>
        <end position="834"/>
    </location>
</feature>
<feature type="compositionally biased region" description="Pro residues" evidence="1">
    <location>
        <begin position="641"/>
        <end position="656"/>
    </location>
</feature>
<dbReference type="AlphaFoldDB" id="A0A218YU08"/>
<sequence>MVVTTSLRPPGSDTSYDGASPDPSSTVRIRKPSRDAIALGSVASRVQLLSNLRGPSSPRPRTPVPQRAREDSRSGFGRRINPRFGKPAIQSAHPDATPLVRAESRHSFLGLNLARTNHEEEHAIVDRNIQYNRAPGTNGQTEFGPDPRQRYDAFSQGAMSRPTASPGRGRSFDLDVLKEIDSSGNHKQVTAQISIFPSYAKKDNADMYRRPFKTRRSSFKESEASIATTSSIRRRNVRDLFDEYGIQRPAGLASREVSYDVGGQSKYCHVCSWSDNRASIRCSRCLHSFCFLCKDHLPPRCEEDGAALVEDTPGAGPKSRTMPKENRNIDEDPVKQSRPGPGPLQRSTAYSAASQEVSSPPVRFSDLYEPIAHAKPLREISSKQDPVLACFTYGYRATASLKNNPFVIADQKSPREPRRRAAEFVERDVRHKPYHQTKQRRAVDFPWTPSETAPCGSRSPRTIYSDNLPARQVASGGSKKTHGRVLEDPEVGDNADTSRVEDAINNSSGCHSQTSGADPCRARDSACSHFTCTSGTDSSHSQVVRKDHHSTKHDVPEFVECHGYPRTGHARHGSPTSTGIVGECQHCLDDCPCVACQNTHHSVRCCVHTDHKTVVHHHHTPPKKVKSPCPDFSSTEKVTQSPPPACPTSPSDPPPKFQGLGAKLALSSEATTKHRDPSSLTSNPCEESTEQPTSTLSTAKSESVKRVTANATEPALSEASHISPRASRKQLSLEVSTEPRDGPWFRIPPNQEHEHNPEQRASCSTPPRKKIVAREHATSPGPRSPRMQGSPPRSRKPSRGISTLDQLREEHSSGALGKRLREQQELGEIEKDCSDPPCRSAVAELANKIEQRESQPSTIEDRTADASSKGNVGSKLKNWKLRQADRYPERRKIAGQEHNLCDDEIVGESRGRDSITSQPSGLTASLDWMEGMVSGGKEHNLSADEAVVEGVDLEYAVDHECAWKKSFEEVGRNKEDLGIKGITVLIHLVGRKDLVAKAASWSGGEMIDED</sequence>
<evidence type="ECO:0000256" key="1">
    <source>
        <dbReference type="SAM" id="MobiDB-lite"/>
    </source>
</evidence>
<reference evidence="2 3" key="1">
    <citation type="submission" date="2017-04" db="EMBL/GenBank/DDBJ databases">
        <title>Draft genome sequence of Marssonina coronaria NL1: causal agent of apple blotch.</title>
        <authorList>
            <person name="Cheng Q."/>
        </authorList>
    </citation>
    <scope>NUCLEOTIDE SEQUENCE [LARGE SCALE GENOMIC DNA]</scope>
    <source>
        <strain evidence="2 3">NL1</strain>
    </source>
</reference>
<evidence type="ECO:0000313" key="2">
    <source>
        <dbReference type="EMBL" id="OWO98129.1"/>
    </source>
</evidence>
<feature type="region of interest" description="Disordered" evidence="1">
    <location>
        <begin position="307"/>
        <end position="357"/>
    </location>
</feature>
<dbReference type="Proteomes" id="UP000242519">
    <property type="component" value="Unassembled WGS sequence"/>
</dbReference>
<evidence type="ECO:0000313" key="3">
    <source>
        <dbReference type="Proteomes" id="UP000242519"/>
    </source>
</evidence>
<proteinExistence type="predicted"/>
<name>A0A218YU08_9HELO</name>
<feature type="region of interest" description="Disordered" evidence="1">
    <location>
        <begin position="617"/>
        <end position="871"/>
    </location>
</feature>
<feature type="region of interest" description="Disordered" evidence="1">
    <location>
        <begin position="49"/>
        <end position="98"/>
    </location>
</feature>
<comment type="caution">
    <text evidence="2">The sequence shown here is derived from an EMBL/GenBank/DDBJ whole genome shotgun (WGS) entry which is preliminary data.</text>
</comment>
<protein>
    <submittedName>
        <fullName evidence="2">Uncharacterized protein</fullName>
    </submittedName>
</protein>
<feature type="compositionally biased region" description="Polar residues" evidence="1">
    <location>
        <begin position="1"/>
        <end position="27"/>
    </location>
</feature>
<feature type="region of interest" description="Disordered" evidence="1">
    <location>
        <begin position="446"/>
        <end position="496"/>
    </location>
</feature>
<dbReference type="OrthoDB" id="3524371at2759"/>
<dbReference type="InParanoid" id="A0A218YU08"/>
<feature type="compositionally biased region" description="Basic and acidic residues" evidence="1">
    <location>
        <begin position="322"/>
        <end position="335"/>
    </location>
</feature>
<accession>A0A218YU08</accession>
<gene>
    <name evidence="2" type="ORF">B2J93_4782</name>
</gene>
<keyword evidence="3" id="KW-1185">Reference proteome</keyword>
<feature type="region of interest" description="Disordered" evidence="1">
    <location>
        <begin position="1"/>
        <end position="31"/>
    </location>
</feature>
<dbReference type="EMBL" id="MZNU01000409">
    <property type="protein sequence ID" value="OWO98129.1"/>
    <property type="molecule type" value="Genomic_DNA"/>
</dbReference>
<dbReference type="STRING" id="503106.A0A218YU08"/>
<feature type="compositionally biased region" description="Basic and acidic residues" evidence="1">
    <location>
        <begin position="847"/>
        <end position="864"/>
    </location>
</feature>
<feature type="compositionally biased region" description="Polar residues" evidence="1">
    <location>
        <begin position="345"/>
        <end position="357"/>
    </location>
</feature>
<feature type="compositionally biased region" description="Basic residues" evidence="1">
    <location>
        <begin position="617"/>
        <end position="626"/>
    </location>
</feature>
<feature type="compositionally biased region" description="Polar residues" evidence="1">
    <location>
        <begin position="678"/>
        <end position="701"/>
    </location>
</feature>